<dbReference type="Pfam" id="PF12513">
    <property type="entry name" value="SUV3_C"/>
    <property type="match status" value="1"/>
</dbReference>
<gene>
    <name evidence="2" type="ORF">F8M41_006092</name>
</gene>
<proteinExistence type="predicted"/>
<feature type="domain" description="ATP-dependent RNA helicase SUV3 C-terminal" evidence="1">
    <location>
        <begin position="76"/>
        <end position="109"/>
    </location>
</feature>
<accession>A0A8H4A5J1</accession>
<evidence type="ECO:0000313" key="3">
    <source>
        <dbReference type="Proteomes" id="UP000439903"/>
    </source>
</evidence>
<keyword evidence="3" id="KW-1185">Reference proteome</keyword>
<dbReference type="Gene3D" id="1.20.58.1080">
    <property type="match status" value="1"/>
</dbReference>
<evidence type="ECO:0000313" key="2">
    <source>
        <dbReference type="EMBL" id="KAF0427184.1"/>
    </source>
</evidence>
<evidence type="ECO:0000259" key="1">
    <source>
        <dbReference type="Pfam" id="PF12513"/>
    </source>
</evidence>
<comment type="caution">
    <text evidence="2">The sequence shown here is derived from an EMBL/GenBank/DDBJ whole genome shotgun (WGS) entry which is preliminary data.</text>
</comment>
<dbReference type="EMBL" id="WTPW01001597">
    <property type="protein sequence ID" value="KAF0427184.1"/>
    <property type="molecule type" value="Genomic_DNA"/>
</dbReference>
<name>A0A8H4A5J1_GIGMA</name>
<dbReference type="InterPro" id="IPR022192">
    <property type="entry name" value="SUV3_C"/>
</dbReference>
<sequence length="157" mass="18496">MAGLQSTMEMKKFEDLARVDGQHFLCNFHTQKLIAELIPMTIPKRFTFVTGPINTLDQRIMKNVQKLYLNPFIAHLYLWLSYKFSEAFVDVELAREMELKYETILHDSLQIKPQESDIRDVRKLNVTTKNSYFAKQQKITKNDTIEKMVPHKQVENS</sequence>
<keyword evidence="2" id="KW-0378">Hydrolase</keyword>
<dbReference type="AlphaFoldDB" id="A0A8H4A5J1"/>
<protein>
    <submittedName>
        <fullName evidence="2">P-loop containing nucleoside triphosphate hydrolase protein</fullName>
    </submittedName>
</protein>
<dbReference type="GO" id="GO:0016787">
    <property type="term" value="F:hydrolase activity"/>
    <property type="evidence" value="ECO:0007669"/>
    <property type="project" value="UniProtKB-KW"/>
</dbReference>
<dbReference type="Proteomes" id="UP000439903">
    <property type="component" value="Unassembled WGS sequence"/>
</dbReference>
<dbReference type="OrthoDB" id="2476576at2759"/>
<organism evidence="2 3">
    <name type="scientific">Gigaspora margarita</name>
    <dbReference type="NCBI Taxonomy" id="4874"/>
    <lineage>
        <taxon>Eukaryota</taxon>
        <taxon>Fungi</taxon>
        <taxon>Fungi incertae sedis</taxon>
        <taxon>Mucoromycota</taxon>
        <taxon>Glomeromycotina</taxon>
        <taxon>Glomeromycetes</taxon>
        <taxon>Diversisporales</taxon>
        <taxon>Gigasporaceae</taxon>
        <taxon>Gigaspora</taxon>
    </lineage>
</organism>
<reference evidence="2 3" key="1">
    <citation type="journal article" date="2019" name="Environ. Microbiol.">
        <title>At the nexus of three kingdoms: the genome of the mycorrhizal fungus Gigaspora margarita provides insights into plant, endobacterial and fungal interactions.</title>
        <authorList>
            <person name="Venice F."/>
            <person name="Ghignone S."/>
            <person name="Salvioli di Fossalunga A."/>
            <person name="Amselem J."/>
            <person name="Novero M."/>
            <person name="Xianan X."/>
            <person name="Sedzielewska Toro K."/>
            <person name="Morin E."/>
            <person name="Lipzen A."/>
            <person name="Grigoriev I.V."/>
            <person name="Henrissat B."/>
            <person name="Martin F.M."/>
            <person name="Bonfante P."/>
        </authorList>
    </citation>
    <scope>NUCLEOTIDE SEQUENCE [LARGE SCALE GENOMIC DNA]</scope>
    <source>
        <strain evidence="2 3">BEG34</strain>
    </source>
</reference>